<evidence type="ECO:0000256" key="4">
    <source>
        <dbReference type="ARBA" id="ARBA00008663"/>
    </source>
</evidence>
<keyword evidence="14" id="KW-0630">Potassium</keyword>
<evidence type="ECO:0000256" key="15">
    <source>
        <dbReference type="ARBA" id="ARBA00023152"/>
    </source>
</evidence>
<dbReference type="NCBIfam" id="TIGR01064">
    <property type="entry name" value="pyruv_kin"/>
    <property type="match status" value="1"/>
</dbReference>
<evidence type="ECO:0000259" key="19">
    <source>
        <dbReference type="Pfam" id="PF00224"/>
    </source>
</evidence>
<evidence type="ECO:0000256" key="14">
    <source>
        <dbReference type="ARBA" id="ARBA00022958"/>
    </source>
</evidence>
<dbReference type="InterPro" id="IPR015813">
    <property type="entry name" value="Pyrv/PenolPyrv_kinase-like_dom"/>
</dbReference>
<keyword evidence="12" id="KW-0067">ATP-binding</keyword>
<dbReference type="Gene3D" id="2.40.33.10">
    <property type="entry name" value="PK beta-barrel domain-like"/>
    <property type="match status" value="1"/>
</dbReference>
<dbReference type="GO" id="GO:0030955">
    <property type="term" value="F:potassium ion binding"/>
    <property type="evidence" value="ECO:0007669"/>
    <property type="project" value="InterPro"/>
</dbReference>
<evidence type="ECO:0000256" key="17">
    <source>
        <dbReference type="RuleBase" id="RU000504"/>
    </source>
</evidence>
<dbReference type="InterPro" id="IPR018209">
    <property type="entry name" value="Pyrv_Knase_AS"/>
</dbReference>
<evidence type="ECO:0000256" key="11">
    <source>
        <dbReference type="ARBA" id="ARBA00022777"/>
    </source>
</evidence>
<dbReference type="GO" id="GO:0004497">
    <property type="term" value="F:monooxygenase activity"/>
    <property type="evidence" value="ECO:0007669"/>
    <property type="project" value="InterPro"/>
</dbReference>
<dbReference type="SUPFAM" id="SSF52935">
    <property type="entry name" value="PK C-terminal domain-like"/>
    <property type="match status" value="1"/>
</dbReference>
<evidence type="ECO:0000259" key="20">
    <source>
        <dbReference type="Pfam" id="PF02887"/>
    </source>
</evidence>
<keyword evidence="15 17" id="KW-0324">Glycolysis</keyword>
<dbReference type="GO" id="GO:0000287">
    <property type="term" value="F:magnesium ion binding"/>
    <property type="evidence" value="ECO:0007669"/>
    <property type="project" value="InterPro"/>
</dbReference>
<evidence type="ECO:0000313" key="21">
    <source>
        <dbReference type="EMBL" id="KAG7469417.1"/>
    </source>
</evidence>
<dbReference type="FunFam" id="2.40.33.10:FF:000023">
    <property type="entry name" value="Pyruvate kinase PKM"/>
    <property type="match status" value="1"/>
</dbReference>
<dbReference type="InterPro" id="IPR015806">
    <property type="entry name" value="Pyrv_Knase_insert_dom_sf"/>
</dbReference>
<keyword evidence="22" id="KW-1185">Reference proteome</keyword>
<dbReference type="PROSITE" id="PS00086">
    <property type="entry name" value="CYTOCHROME_P450"/>
    <property type="match status" value="1"/>
</dbReference>
<dbReference type="Pfam" id="PF00224">
    <property type="entry name" value="PK"/>
    <property type="match status" value="1"/>
</dbReference>
<dbReference type="InterPro" id="IPR001697">
    <property type="entry name" value="Pyr_Knase"/>
</dbReference>
<dbReference type="InterPro" id="IPR036396">
    <property type="entry name" value="Cyt_P450_sf"/>
</dbReference>
<dbReference type="PANTHER" id="PTHR11817">
    <property type="entry name" value="PYRUVATE KINASE"/>
    <property type="match status" value="1"/>
</dbReference>
<dbReference type="OrthoDB" id="108365at2759"/>
<dbReference type="FunFam" id="3.20.20.60:FF:000025">
    <property type="entry name" value="Pyruvate kinase"/>
    <property type="match status" value="1"/>
</dbReference>
<accession>A0A9D3PV65</accession>
<dbReference type="CDD" id="cd00288">
    <property type="entry name" value="Pyruvate_Kinase"/>
    <property type="match status" value="1"/>
</dbReference>
<keyword evidence="8 17" id="KW-0808">Transferase</keyword>
<keyword evidence="11 17" id="KW-0418">Kinase</keyword>
<dbReference type="NCBIfam" id="NF004978">
    <property type="entry name" value="PRK06354.1"/>
    <property type="match status" value="1"/>
</dbReference>
<evidence type="ECO:0000256" key="2">
    <source>
        <dbReference type="ARBA" id="ARBA00001958"/>
    </source>
</evidence>
<dbReference type="Proteomes" id="UP001046870">
    <property type="component" value="Chromosome 10"/>
</dbReference>
<comment type="pathway">
    <text evidence="3 17">Carbohydrate degradation; glycolysis; pyruvate from D-glyceraldehyde 3-phosphate: step 5/5.</text>
</comment>
<dbReference type="GO" id="GO:0016301">
    <property type="term" value="F:kinase activity"/>
    <property type="evidence" value="ECO:0007669"/>
    <property type="project" value="UniProtKB-KW"/>
</dbReference>
<name>A0A9D3PV65_MEGAT</name>
<evidence type="ECO:0000256" key="13">
    <source>
        <dbReference type="ARBA" id="ARBA00022842"/>
    </source>
</evidence>
<gene>
    <name evidence="21" type="ORF">MATL_G00128640</name>
</gene>
<evidence type="ECO:0000256" key="18">
    <source>
        <dbReference type="SAM" id="MobiDB-lite"/>
    </source>
</evidence>
<dbReference type="GO" id="GO:0020037">
    <property type="term" value="F:heme binding"/>
    <property type="evidence" value="ECO:0007669"/>
    <property type="project" value="InterPro"/>
</dbReference>
<dbReference type="PROSITE" id="PS00110">
    <property type="entry name" value="PYRUVATE_KINASE"/>
    <property type="match status" value="1"/>
</dbReference>
<feature type="domain" description="Pyruvate kinase barrel" evidence="19">
    <location>
        <begin position="581"/>
        <end position="914"/>
    </location>
</feature>
<dbReference type="Gene3D" id="3.20.20.60">
    <property type="entry name" value="Phosphoenolpyruvate-binding domains"/>
    <property type="match status" value="1"/>
</dbReference>
<dbReference type="InterPro" id="IPR017972">
    <property type="entry name" value="Cyt_P450_CS"/>
</dbReference>
<dbReference type="NCBIfam" id="NF004491">
    <property type="entry name" value="PRK05826.1"/>
    <property type="match status" value="1"/>
</dbReference>
<dbReference type="InterPro" id="IPR011037">
    <property type="entry name" value="Pyrv_Knase-like_insert_dom_sf"/>
</dbReference>
<dbReference type="Pfam" id="PF02887">
    <property type="entry name" value="PK_C"/>
    <property type="match status" value="1"/>
</dbReference>
<dbReference type="SUPFAM" id="SSF50800">
    <property type="entry name" value="PK beta-barrel domain-like"/>
    <property type="match status" value="1"/>
</dbReference>
<dbReference type="EC" id="2.7.1.40" evidence="6 17"/>
<dbReference type="FunFam" id="3.40.1380.20:FF:000001">
    <property type="entry name" value="Pyruvate kinase"/>
    <property type="match status" value="1"/>
</dbReference>
<feature type="domain" description="Pyruvate kinase C-terminal" evidence="20">
    <location>
        <begin position="951"/>
        <end position="1065"/>
    </location>
</feature>
<keyword evidence="13 17" id="KW-0460">Magnesium</keyword>
<dbReference type="GO" id="GO:0005524">
    <property type="term" value="F:ATP binding"/>
    <property type="evidence" value="ECO:0007669"/>
    <property type="project" value="UniProtKB-KW"/>
</dbReference>
<dbReference type="InterPro" id="IPR015793">
    <property type="entry name" value="Pyrv_Knase_brl"/>
</dbReference>
<keyword evidence="9" id="KW-0479">Metal-binding</keyword>
<evidence type="ECO:0000256" key="10">
    <source>
        <dbReference type="ARBA" id="ARBA00022741"/>
    </source>
</evidence>
<dbReference type="InterPro" id="IPR001128">
    <property type="entry name" value="Cyt_P450"/>
</dbReference>
<comment type="similarity">
    <text evidence="4 17">Belongs to the pyruvate kinase family.</text>
</comment>
<dbReference type="Gene3D" id="1.10.630.10">
    <property type="entry name" value="Cytochrome P450"/>
    <property type="match status" value="1"/>
</dbReference>
<evidence type="ECO:0000256" key="1">
    <source>
        <dbReference type="ARBA" id="ARBA00001946"/>
    </source>
</evidence>
<dbReference type="Gene3D" id="3.40.1380.20">
    <property type="entry name" value="Pyruvate kinase, C-terminal domain"/>
    <property type="match status" value="2"/>
</dbReference>
<comment type="cofactor">
    <cofactor evidence="1">
        <name>Mg(2+)</name>
        <dbReference type="ChEBI" id="CHEBI:18420"/>
    </cofactor>
</comment>
<reference evidence="21" key="1">
    <citation type="submission" date="2021-01" db="EMBL/GenBank/DDBJ databases">
        <authorList>
            <person name="Zahm M."/>
            <person name="Roques C."/>
            <person name="Cabau C."/>
            <person name="Klopp C."/>
            <person name="Donnadieu C."/>
            <person name="Jouanno E."/>
            <person name="Lampietro C."/>
            <person name="Louis A."/>
            <person name="Herpin A."/>
            <person name="Echchiki A."/>
            <person name="Berthelot C."/>
            <person name="Parey E."/>
            <person name="Roest-Crollius H."/>
            <person name="Braasch I."/>
            <person name="Postlethwait J."/>
            <person name="Bobe J."/>
            <person name="Montfort J."/>
            <person name="Bouchez O."/>
            <person name="Begum T."/>
            <person name="Mejri S."/>
            <person name="Adams A."/>
            <person name="Chen W.-J."/>
            <person name="Guiguen Y."/>
        </authorList>
    </citation>
    <scope>NUCLEOTIDE SEQUENCE</scope>
    <source>
        <strain evidence="21">YG-15Mar2019-1</strain>
        <tissue evidence="21">Brain</tissue>
    </source>
</reference>
<keyword evidence="7" id="KW-0349">Heme</keyword>
<proteinExistence type="inferred from homology"/>
<dbReference type="GO" id="GO:0016705">
    <property type="term" value="F:oxidoreductase activity, acting on paired donors, with incorporation or reduction of molecular oxygen"/>
    <property type="evidence" value="ECO:0007669"/>
    <property type="project" value="InterPro"/>
</dbReference>
<dbReference type="SUPFAM" id="SSF51621">
    <property type="entry name" value="Phosphoenolpyruvate/pyruvate domain"/>
    <property type="match status" value="1"/>
</dbReference>
<comment type="similarity">
    <text evidence="5">Belongs to the cytochrome P450 family.</text>
</comment>
<dbReference type="AlphaFoldDB" id="A0A9D3PV65"/>
<evidence type="ECO:0000313" key="22">
    <source>
        <dbReference type="Proteomes" id="UP001046870"/>
    </source>
</evidence>
<evidence type="ECO:0000256" key="16">
    <source>
        <dbReference type="ARBA" id="ARBA00023317"/>
    </source>
</evidence>
<feature type="compositionally biased region" description="Polar residues" evidence="18">
    <location>
        <begin position="286"/>
        <end position="296"/>
    </location>
</feature>
<dbReference type="Pfam" id="PF00067">
    <property type="entry name" value="p450"/>
    <property type="match status" value="1"/>
</dbReference>
<dbReference type="GO" id="GO:0005506">
    <property type="term" value="F:iron ion binding"/>
    <property type="evidence" value="ECO:0007669"/>
    <property type="project" value="InterPro"/>
</dbReference>
<comment type="cofactor">
    <cofactor evidence="2">
        <name>K(+)</name>
        <dbReference type="ChEBI" id="CHEBI:29103"/>
    </cofactor>
</comment>
<evidence type="ECO:0000256" key="6">
    <source>
        <dbReference type="ARBA" id="ARBA00012142"/>
    </source>
</evidence>
<dbReference type="PRINTS" id="PR01050">
    <property type="entry name" value="PYRUVTKNASE"/>
</dbReference>
<comment type="catalytic activity">
    <reaction evidence="17">
        <text>pyruvate + ATP = phosphoenolpyruvate + ADP + H(+)</text>
        <dbReference type="Rhea" id="RHEA:18157"/>
        <dbReference type="ChEBI" id="CHEBI:15361"/>
        <dbReference type="ChEBI" id="CHEBI:15378"/>
        <dbReference type="ChEBI" id="CHEBI:30616"/>
        <dbReference type="ChEBI" id="CHEBI:58702"/>
        <dbReference type="ChEBI" id="CHEBI:456216"/>
        <dbReference type="EC" id="2.7.1.40"/>
    </reaction>
</comment>
<feature type="region of interest" description="Disordered" evidence="18">
    <location>
        <begin position="286"/>
        <end position="308"/>
    </location>
</feature>
<dbReference type="InterPro" id="IPR040442">
    <property type="entry name" value="Pyrv_kinase-like_dom_sf"/>
</dbReference>
<evidence type="ECO:0000256" key="12">
    <source>
        <dbReference type="ARBA" id="ARBA00022840"/>
    </source>
</evidence>
<organism evidence="21 22">
    <name type="scientific">Megalops atlanticus</name>
    <name type="common">Tarpon</name>
    <name type="synonym">Clupea gigantea</name>
    <dbReference type="NCBI Taxonomy" id="7932"/>
    <lineage>
        <taxon>Eukaryota</taxon>
        <taxon>Metazoa</taxon>
        <taxon>Chordata</taxon>
        <taxon>Craniata</taxon>
        <taxon>Vertebrata</taxon>
        <taxon>Euteleostomi</taxon>
        <taxon>Actinopterygii</taxon>
        <taxon>Neopterygii</taxon>
        <taxon>Teleostei</taxon>
        <taxon>Elopiformes</taxon>
        <taxon>Megalopidae</taxon>
        <taxon>Megalops</taxon>
    </lineage>
</organism>
<evidence type="ECO:0000256" key="8">
    <source>
        <dbReference type="ARBA" id="ARBA00022679"/>
    </source>
</evidence>
<sequence>MLQPAMLSVSVRPSVCLVRGLSVSAARLGGEGVDGGHKVRGFNEIPLTGSSGWINLIRFWKEDRFRSLHKHMERTFNTLGPIYRERLGSQESVNILLPADIRELFRSEGMHPRRMTLQPWATHREAHQHSKGVFLKNGAEWRADRLLLNREVMMASAVRRFLPLLEDVAKDFCSLLQRRVEAEGQGEHSRRSLTFDPSPDLFRFALEASCHVLYGERIGLFSPSPSPESQRFIWAVERMLATTQPLLYLPSSLLCHLNAPLWRQHASAWDHIFSHAEARIHKGYQRLQSRQQSGSDGQPPPSQGQFSGVLGQLMERGQLSLELIKANITELMAGGVDTTAVPLQFALYELARNPSVQERVRQQVQSSWSQSGGDPQKALQGAPLLKGTMKETLRLYPVGITVQRYPVRDIVLQNYHIPAGTLVQACLYPLGRSKDVFREPEHFEPARWVQSESGSPGGEEGVAGEAGPGAGFRSLAFGFGARQCLGRRIAENEIQLLLLHILLNFHLSVSSSADLNTKSRHWQPVRRSCCIKVEARIRRYSETMSLPDSFIQRQQLDASMADTFLEHLCLLDIDQEPITARNTSIICTIGPASRSVPRLQEMVKAGMDIARLNFSHGSHEYHGETIKNIREAVETLTSDPLYYRPIAIALDTKGPEIRTGLVRGKVDGEVELHRGAQVRVVTAEGDRDKTDGDTVWVDYSSLPQVVKKGGTIFIDDGLIGLKVLEIGSDWVQTVVESGGVLCSRKGVNLPGADLINMPAVSPRDEADLQFGVAQGVDMVFASFIRCASDVRAVRQALGEKGKDIKVVSKVESRQGVQNFEEILAESDGVMVARGDLGIEIPAEKVFIAQKMMIGRCNSAGKPVICATQMLESMISHPRPTRAEGSDVANAVLDGADCVMLSGETAKGLYPVEAVAMMHSICREAEAAIFHQQLFEELRRLTPLTSDPTEVTAIGAVESSFKCCAGAIIVLTTSGRSAQLLSRYRPRCPIIAVTRSEKVSRQTQLLRGVFPALFRHPPPLVWADDVDNRVTFGMDIGKARGFFKPGDMVIVVTGWSPGSGHTNIMRAVTVP</sequence>
<keyword evidence="16" id="KW-0670">Pyruvate</keyword>
<evidence type="ECO:0000256" key="3">
    <source>
        <dbReference type="ARBA" id="ARBA00004997"/>
    </source>
</evidence>
<dbReference type="InterPro" id="IPR015795">
    <property type="entry name" value="Pyrv_Knase_C"/>
</dbReference>
<evidence type="ECO:0000256" key="7">
    <source>
        <dbReference type="ARBA" id="ARBA00022617"/>
    </source>
</evidence>
<evidence type="ECO:0000256" key="9">
    <source>
        <dbReference type="ARBA" id="ARBA00022723"/>
    </source>
</evidence>
<protein>
    <recommendedName>
        <fullName evidence="6 17">Pyruvate kinase</fullName>
        <ecNumber evidence="6 17">2.7.1.40</ecNumber>
    </recommendedName>
</protein>
<dbReference type="EMBL" id="JAFDVH010000010">
    <property type="protein sequence ID" value="KAG7469417.1"/>
    <property type="molecule type" value="Genomic_DNA"/>
</dbReference>
<dbReference type="GO" id="GO:0004743">
    <property type="term" value="F:pyruvate kinase activity"/>
    <property type="evidence" value="ECO:0007669"/>
    <property type="project" value="UniProtKB-EC"/>
</dbReference>
<dbReference type="SUPFAM" id="SSF48264">
    <property type="entry name" value="Cytochrome P450"/>
    <property type="match status" value="1"/>
</dbReference>
<comment type="caution">
    <text evidence="21">The sequence shown here is derived from an EMBL/GenBank/DDBJ whole genome shotgun (WGS) entry which is preliminary data.</text>
</comment>
<keyword evidence="10" id="KW-0547">Nucleotide-binding</keyword>
<evidence type="ECO:0000256" key="5">
    <source>
        <dbReference type="ARBA" id="ARBA00010617"/>
    </source>
</evidence>
<keyword evidence="7" id="KW-0408">Iron</keyword>
<dbReference type="InterPro" id="IPR036918">
    <property type="entry name" value="Pyrv_Knase_C_sf"/>
</dbReference>